<dbReference type="CDD" id="cd06093">
    <property type="entry name" value="PX_domain"/>
    <property type="match status" value="1"/>
</dbReference>
<dbReference type="PROSITE" id="PS50011">
    <property type="entry name" value="PROTEIN_KINASE_DOM"/>
    <property type="match status" value="1"/>
</dbReference>
<dbReference type="InterPro" id="IPR017441">
    <property type="entry name" value="Protein_kinase_ATP_BS"/>
</dbReference>
<gene>
    <name evidence="12" type="ORF">BDA99DRAFT_560292</name>
</gene>
<dbReference type="InterPro" id="IPR011009">
    <property type="entry name" value="Kinase-like_dom_sf"/>
</dbReference>
<dbReference type="GO" id="GO:0004674">
    <property type="term" value="F:protein serine/threonine kinase activity"/>
    <property type="evidence" value="ECO:0007669"/>
    <property type="project" value="UniProtKB-KW"/>
</dbReference>
<evidence type="ECO:0000256" key="1">
    <source>
        <dbReference type="ARBA" id="ARBA00009903"/>
    </source>
</evidence>
<keyword evidence="4" id="KW-0808">Transferase</keyword>
<dbReference type="SMART" id="SM00220">
    <property type="entry name" value="S_TKc"/>
    <property type="match status" value="1"/>
</dbReference>
<keyword evidence="7 8" id="KW-0067">ATP-binding</keyword>
<dbReference type="PROSITE" id="PS00107">
    <property type="entry name" value="PROTEIN_KINASE_ATP"/>
    <property type="match status" value="1"/>
</dbReference>
<dbReference type="Gene3D" id="3.30.1520.10">
    <property type="entry name" value="Phox-like domain"/>
    <property type="match status" value="1"/>
</dbReference>
<dbReference type="PANTHER" id="PTHR24351">
    <property type="entry name" value="RIBOSOMAL PROTEIN S6 KINASE"/>
    <property type="match status" value="1"/>
</dbReference>
<evidence type="ECO:0000313" key="12">
    <source>
        <dbReference type="EMBL" id="KAI9261414.1"/>
    </source>
</evidence>
<dbReference type="FunFam" id="1.10.510.10:FF:000008">
    <property type="entry name" value="Non-specific serine/threonine protein kinase"/>
    <property type="match status" value="1"/>
</dbReference>
<evidence type="ECO:0000259" key="10">
    <source>
        <dbReference type="PROSITE" id="PS50011"/>
    </source>
</evidence>
<evidence type="ECO:0000256" key="2">
    <source>
        <dbReference type="ARBA" id="ARBA00022527"/>
    </source>
</evidence>
<dbReference type="PROSITE" id="PS51285">
    <property type="entry name" value="AGC_KINASE_CTER"/>
    <property type="match status" value="1"/>
</dbReference>
<dbReference type="CDD" id="cd05123">
    <property type="entry name" value="STKc_AGC"/>
    <property type="match status" value="1"/>
</dbReference>
<feature type="binding site" evidence="8">
    <location>
        <position position="246"/>
    </location>
    <ligand>
        <name>ATP</name>
        <dbReference type="ChEBI" id="CHEBI:30616"/>
    </ligand>
</feature>
<keyword evidence="2" id="KW-0723">Serine/threonine-protein kinase</keyword>
<evidence type="ECO:0000313" key="13">
    <source>
        <dbReference type="Proteomes" id="UP001209540"/>
    </source>
</evidence>
<dbReference type="Proteomes" id="UP001209540">
    <property type="component" value="Unassembled WGS sequence"/>
</dbReference>
<dbReference type="InterPro" id="IPR000961">
    <property type="entry name" value="AGC-kinase_C"/>
</dbReference>
<dbReference type="InterPro" id="IPR001683">
    <property type="entry name" value="PX_dom"/>
</dbReference>
<dbReference type="AlphaFoldDB" id="A0AAD5PD63"/>
<dbReference type="GO" id="GO:0005524">
    <property type="term" value="F:ATP binding"/>
    <property type="evidence" value="ECO:0007669"/>
    <property type="project" value="UniProtKB-UniRule"/>
</dbReference>
<dbReference type="FunFam" id="3.30.200.20:FF:000103">
    <property type="entry name" value="Protein kinase C"/>
    <property type="match status" value="1"/>
</dbReference>
<name>A0AAD5PD63_9FUNG</name>
<dbReference type="Pfam" id="PF00069">
    <property type="entry name" value="Pkinase"/>
    <property type="match status" value="1"/>
</dbReference>
<dbReference type="InterPro" id="IPR036871">
    <property type="entry name" value="PX_dom_sf"/>
</dbReference>
<evidence type="ECO:0000256" key="9">
    <source>
        <dbReference type="SAM" id="MobiDB-lite"/>
    </source>
</evidence>
<dbReference type="Gene3D" id="1.10.510.10">
    <property type="entry name" value="Transferase(Phosphotransferase) domain 1"/>
    <property type="match status" value="1"/>
</dbReference>
<evidence type="ECO:0000256" key="8">
    <source>
        <dbReference type="PROSITE-ProRule" id="PRU10141"/>
    </source>
</evidence>
<feature type="region of interest" description="Disordered" evidence="9">
    <location>
        <begin position="635"/>
        <end position="778"/>
    </location>
</feature>
<feature type="compositionally biased region" description="Basic and acidic residues" evidence="9">
    <location>
        <begin position="544"/>
        <end position="560"/>
    </location>
</feature>
<reference evidence="12" key="1">
    <citation type="journal article" date="2022" name="IScience">
        <title>Evolution of zygomycete secretomes and the origins of terrestrial fungal ecologies.</title>
        <authorList>
            <person name="Chang Y."/>
            <person name="Wang Y."/>
            <person name="Mondo S."/>
            <person name="Ahrendt S."/>
            <person name="Andreopoulos W."/>
            <person name="Barry K."/>
            <person name="Beard J."/>
            <person name="Benny G.L."/>
            <person name="Blankenship S."/>
            <person name="Bonito G."/>
            <person name="Cuomo C."/>
            <person name="Desiro A."/>
            <person name="Gervers K.A."/>
            <person name="Hundley H."/>
            <person name="Kuo A."/>
            <person name="LaButti K."/>
            <person name="Lang B.F."/>
            <person name="Lipzen A."/>
            <person name="O'Donnell K."/>
            <person name="Pangilinan J."/>
            <person name="Reynolds N."/>
            <person name="Sandor L."/>
            <person name="Smith M.E."/>
            <person name="Tsang A."/>
            <person name="Grigoriev I.V."/>
            <person name="Stajich J.E."/>
            <person name="Spatafora J.W."/>
        </authorList>
    </citation>
    <scope>NUCLEOTIDE SEQUENCE</scope>
    <source>
        <strain evidence="12">RSA 2281</strain>
    </source>
</reference>
<evidence type="ECO:0000256" key="6">
    <source>
        <dbReference type="ARBA" id="ARBA00022777"/>
    </source>
</evidence>
<sequence length="814" mass="92410">MPCTSTADHEPRLISVFETTLSVQQDVLSVFNVVIQTPSTIVSLVRYPFDFVEFHQKIRTHYPRSSKIPFPALSTPVTPNNINRLQRRRSIKNLLSFSKKSNADKIEKYLQRCFDHPIVSISTLLRDFLSVQREEDKLLPCQQQQLQKSPILVGHHQHAASITTTLSKAPTTATTSEKSSAGITGGTIIHPIPSIPTNTIIVPHPTKPRGPPSIQDYDLLKVLGKGCMGKVLLVRSHINKQLYALKAIQKDHVIQQKEVTHTRAERDILVKLRKEPFLVHLQCAFQTQRQLFLVLDYYSGGDIATQMSKFTTFSEERTLFYAAEILYGLSTLHKHGIIYRDLKPENVLIGRNGHIVLTDFGLSKVFDIDTDMPITRTFCGTAEYLAPEVLLDEPYTFVVDYWSLGTLLYEMLAGVTPFWAETHVAMYRRVLDDPLEFPPHFDSITCDFLAGLLERDPCERLGWDGVESIQSHPYFSGQDWDDVAKLKLTPPYIPELSSETDLTHFDETFVSMTPRVSQLSQNNDQEFMDEDEQEDPFEEDFSFDPERDPLPMSEEQDHPPRLLRQKLLRTRAQQKRLDKDRFSSSSSLLSFSPGEVIRHTDTIPSFLQQQQQQRYARKRHSAALSAQHMDYLLSTTNTPTATTPTSPTASKDQQLLSKEENNKKQPPLTADTSSLCSSMTMSSNHDEDVDSDNTSSDDRLLCPQQQQPSSQPQLTEENASSSASTTNNSHIYQQQQQTNEEGDHSPYTRPHCPVPGQIRPDISLASNSTATTPMTSHRDSMCLSDHLQHDNHNNANTEWQQQQTHSYVSMQLFI</sequence>
<evidence type="ECO:0000256" key="7">
    <source>
        <dbReference type="ARBA" id="ARBA00022840"/>
    </source>
</evidence>
<dbReference type="Pfam" id="PF00787">
    <property type="entry name" value="PX"/>
    <property type="match status" value="1"/>
</dbReference>
<feature type="compositionally biased region" description="Low complexity" evidence="9">
    <location>
        <begin position="672"/>
        <end position="683"/>
    </location>
</feature>
<dbReference type="SUPFAM" id="SSF64268">
    <property type="entry name" value="PX domain"/>
    <property type="match status" value="1"/>
</dbReference>
<dbReference type="SMART" id="SM00133">
    <property type="entry name" value="S_TK_X"/>
    <property type="match status" value="1"/>
</dbReference>
<dbReference type="PROSITE" id="PS00108">
    <property type="entry name" value="PROTEIN_KINASE_ST"/>
    <property type="match status" value="1"/>
</dbReference>
<keyword evidence="6 12" id="KW-0418">Kinase</keyword>
<dbReference type="SUPFAM" id="SSF56112">
    <property type="entry name" value="Protein kinase-like (PK-like)"/>
    <property type="match status" value="1"/>
</dbReference>
<keyword evidence="13" id="KW-1185">Reference proteome</keyword>
<evidence type="ECO:0000256" key="3">
    <source>
        <dbReference type="ARBA" id="ARBA00022553"/>
    </source>
</evidence>
<protein>
    <submittedName>
        <fullName evidence="12">Kinase-like domain-containing protein</fullName>
    </submittedName>
</protein>
<evidence type="ECO:0000256" key="4">
    <source>
        <dbReference type="ARBA" id="ARBA00022679"/>
    </source>
</evidence>
<dbReference type="InterPro" id="IPR045270">
    <property type="entry name" value="STKc_AGC"/>
</dbReference>
<feature type="compositionally biased region" description="Polar residues" evidence="9">
    <location>
        <begin position="730"/>
        <end position="739"/>
    </location>
</feature>
<feature type="compositionally biased region" description="Polar residues" evidence="9">
    <location>
        <begin position="764"/>
        <end position="775"/>
    </location>
</feature>
<evidence type="ECO:0000256" key="5">
    <source>
        <dbReference type="ARBA" id="ARBA00022741"/>
    </source>
</evidence>
<reference evidence="12" key="2">
    <citation type="submission" date="2023-02" db="EMBL/GenBank/DDBJ databases">
        <authorList>
            <consortium name="DOE Joint Genome Institute"/>
            <person name="Mondo S.J."/>
            <person name="Chang Y."/>
            <person name="Wang Y."/>
            <person name="Ahrendt S."/>
            <person name="Andreopoulos W."/>
            <person name="Barry K."/>
            <person name="Beard J."/>
            <person name="Benny G.L."/>
            <person name="Blankenship S."/>
            <person name="Bonito G."/>
            <person name="Cuomo C."/>
            <person name="Desiro A."/>
            <person name="Gervers K.A."/>
            <person name="Hundley H."/>
            <person name="Kuo A."/>
            <person name="LaButti K."/>
            <person name="Lang B.F."/>
            <person name="Lipzen A."/>
            <person name="O'Donnell K."/>
            <person name="Pangilinan J."/>
            <person name="Reynolds N."/>
            <person name="Sandor L."/>
            <person name="Smith M.W."/>
            <person name="Tsang A."/>
            <person name="Grigoriev I.V."/>
            <person name="Stajich J.E."/>
            <person name="Spatafora J.W."/>
        </authorList>
    </citation>
    <scope>NUCLEOTIDE SEQUENCE</scope>
    <source>
        <strain evidence="12">RSA 2281</strain>
    </source>
</reference>
<feature type="region of interest" description="Disordered" evidence="9">
    <location>
        <begin position="525"/>
        <end position="563"/>
    </location>
</feature>
<keyword evidence="3" id="KW-0597">Phosphoprotein</keyword>
<dbReference type="InterPro" id="IPR000719">
    <property type="entry name" value="Prot_kinase_dom"/>
</dbReference>
<feature type="compositionally biased region" description="Low complexity" evidence="9">
    <location>
        <begin position="635"/>
        <end position="650"/>
    </location>
</feature>
<dbReference type="Gene3D" id="3.30.200.20">
    <property type="entry name" value="Phosphorylase Kinase, domain 1"/>
    <property type="match status" value="1"/>
</dbReference>
<keyword evidence="5 8" id="KW-0547">Nucleotide-binding</keyword>
<accession>A0AAD5PD63</accession>
<dbReference type="InterPro" id="IPR008271">
    <property type="entry name" value="Ser/Thr_kinase_AS"/>
</dbReference>
<comment type="caution">
    <text evidence="12">The sequence shown here is derived from an EMBL/GenBank/DDBJ whole genome shotgun (WGS) entry which is preliminary data.</text>
</comment>
<feature type="domain" description="AGC-kinase C-terminal" evidence="11">
    <location>
        <begin position="476"/>
        <end position="542"/>
    </location>
</feature>
<dbReference type="GO" id="GO:0035091">
    <property type="term" value="F:phosphatidylinositol binding"/>
    <property type="evidence" value="ECO:0007669"/>
    <property type="project" value="InterPro"/>
</dbReference>
<organism evidence="12 13">
    <name type="scientific">Phascolomyces articulosus</name>
    <dbReference type="NCBI Taxonomy" id="60185"/>
    <lineage>
        <taxon>Eukaryota</taxon>
        <taxon>Fungi</taxon>
        <taxon>Fungi incertae sedis</taxon>
        <taxon>Mucoromycota</taxon>
        <taxon>Mucoromycotina</taxon>
        <taxon>Mucoromycetes</taxon>
        <taxon>Mucorales</taxon>
        <taxon>Lichtheimiaceae</taxon>
        <taxon>Phascolomyces</taxon>
    </lineage>
</organism>
<comment type="similarity">
    <text evidence="1">Belongs to the protein kinase superfamily. AGC Ser/Thr protein kinase family.</text>
</comment>
<evidence type="ECO:0000259" key="11">
    <source>
        <dbReference type="PROSITE" id="PS51285"/>
    </source>
</evidence>
<feature type="compositionally biased region" description="Low complexity" evidence="9">
    <location>
        <begin position="703"/>
        <end position="729"/>
    </location>
</feature>
<feature type="compositionally biased region" description="Acidic residues" evidence="9">
    <location>
        <begin position="526"/>
        <end position="543"/>
    </location>
</feature>
<proteinExistence type="inferred from homology"/>
<dbReference type="EMBL" id="JAIXMP010000015">
    <property type="protein sequence ID" value="KAI9261414.1"/>
    <property type="molecule type" value="Genomic_DNA"/>
</dbReference>
<feature type="domain" description="Protein kinase" evidence="10">
    <location>
        <begin position="217"/>
        <end position="475"/>
    </location>
</feature>